<sequence length="476" mass="54078">MDAEARRRHCGLLMFDAPTVSTRSQTSRNNDIIINNMSTREVDSSTLINNHISYESSRNASSLINNLDTFQDNTSDFSTTTRALAAGAAAGDDFVHQGSGDSPNASDEPVHPPKRTPRPPNAFILYRKEKQPAIIAANRHLSNAEVSRRISDMWKSEPEEIRREWERYADRKKLEHMQAYPNYVYRPSPKNKSKVDKRRQQRKQTSPKDAADNRNYSVSTGSTTGPQRRKSTRNVNKSPVKSDFPDGLQQASTNMSPQNANMTSRNNSVPSNSSYATILPSPEIPMLTTHFTDPPTEYESQQLNSVTSHVPLTPISPPQMQLREQEFKIRHQQQYEPNLMRYVPEENIQTYHDNHGNTPQFSFTSMNGLIPYNHGTNGYPHQQSVNPLEYYLVPDVAQQQQQMNAEIMLHYEQHHHQTTPEHTISTSTNSSPNERAPLYSQQQQPAQYFHNGTNTVDNTVGNQAFVNFLAGYEYLG</sequence>
<reference evidence="1" key="1">
    <citation type="submission" date="2021-06" db="EMBL/GenBank/DDBJ databases">
        <authorList>
            <person name="Kallberg Y."/>
            <person name="Tangrot J."/>
            <person name="Rosling A."/>
        </authorList>
    </citation>
    <scope>NUCLEOTIDE SEQUENCE</scope>
    <source>
        <strain evidence="1">AU212A</strain>
    </source>
</reference>
<accession>A0ACA9NGE2</accession>
<organism evidence="1 2">
    <name type="scientific">Scutellospora calospora</name>
    <dbReference type="NCBI Taxonomy" id="85575"/>
    <lineage>
        <taxon>Eukaryota</taxon>
        <taxon>Fungi</taxon>
        <taxon>Fungi incertae sedis</taxon>
        <taxon>Mucoromycota</taxon>
        <taxon>Glomeromycotina</taxon>
        <taxon>Glomeromycetes</taxon>
        <taxon>Diversisporales</taxon>
        <taxon>Gigasporaceae</taxon>
        <taxon>Scutellospora</taxon>
    </lineage>
</organism>
<proteinExistence type="predicted"/>
<gene>
    <name evidence="1" type="ORF">SCALOS_LOCUS8620</name>
</gene>
<evidence type="ECO:0000313" key="1">
    <source>
        <dbReference type="EMBL" id="CAG8649485.1"/>
    </source>
</evidence>
<name>A0ACA9NGE2_9GLOM</name>
<evidence type="ECO:0000313" key="2">
    <source>
        <dbReference type="Proteomes" id="UP000789860"/>
    </source>
</evidence>
<dbReference type="Proteomes" id="UP000789860">
    <property type="component" value="Unassembled WGS sequence"/>
</dbReference>
<keyword evidence="2" id="KW-1185">Reference proteome</keyword>
<comment type="caution">
    <text evidence="1">The sequence shown here is derived from an EMBL/GenBank/DDBJ whole genome shotgun (WGS) entry which is preliminary data.</text>
</comment>
<protein>
    <submittedName>
        <fullName evidence="1">3640_t:CDS:1</fullName>
    </submittedName>
</protein>
<feature type="non-terminal residue" evidence="1">
    <location>
        <position position="476"/>
    </location>
</feature>
<dbReference type="EMBL" id="CAJVPM010023377">
    <property type="protein sequence ID" value="CAG8649485.1"/>
    <property type="molecule type" value="Genomic_DNA"/>
</dbReference>